<feature type="compositionally biased region" description="Basic and acidic residues" evidence="6">
    <location>
        <begin position="349"/>
        <end position="359"/>
    </location>
</feature>
<dbReference type="PANTHER" id="PTHR11042:SF138">
    <property type="entry name" value="SERINE_THREONINE-PROTEIN KINASE IKS1-RELATED"/>
    <property type="match status" value="1"/>
</dbReference>
<dbReference type="CDD" id="cd00180">
    <property type="entry name" value="PKc"/>
    <property type="match status" value="1"/>
</dbReference>
<keyword evidence="3" id="KW-0418">Kinase</keyword>
<evidence type="ECO:0000256" key="5">
    <source>
        <dbReference type="ARBA" id="ARBA00037982"/>
    </source>
</evidence>
<comment type="caution">
    <text evidence="8">The sequence shown here is derived from an EMBL/GenBank/DDBJ whole genome shotgun (WGS) entry which is preliminary data.</text>
</comment>
<dbReference type="PROSITE" id="PS00108">
    <property type="entry name" value="PROTEIN_KINASE_ST"/>
    <property type="match status" value="1"/>
</dbReference>
<keyword evidence="4" id="KW-0067">ATP-binding</keyword>
<proteinExistence type="inferred from homology"/>
<dbReference type="Pfam" id="PF00069">
    <property type="entry name" value="Pkinase"/>
    <property type="match status" value="2"/>
</dbReference>
<evidence type="ECO:0000256" key="1">
    <source>
        <dbReference type="ARBA" id="ARBA00022679"/>
    </source>
</evidence>
<keyword evidence="9" id="KW-1185">Reference proteome</keyword>
<dbReference type="Proteomes" id="UP001648503">
    <property type="component" value="Unassembled WGS sequence"/>
</dbReference>
<feature type="compositionally biased region" description="Basic residues" evidence="6">
    <location>
        <begin position="360"/>
        <end position="375"/>
    </location>
</feature>
<accession>A0ABQ8FE94</accession>
<dbReference type="InterPro" id="IPR011009">
    <property type="entry name" value="Kinase-like_dom_sf"/>
</dbReference>
<evidence type="ECO:0000313" key="8">
    <source>
        <dbReference type="EMBL" id="KAH6596483.1"/>
    </source>
</evidence>
<dbReference type="InterPro" id="IPR000719">
    <property type="entry name" value="Prot_kinase_dom"/>
</dbReference>
<dbReference type="PANTHER" id="PTHR11042">
    <property type="entry name" value="EUKARYOTIC TRANSLATION INITIATION FACTOR 2-ALPHA KINASE EIF2-ALPHA KINASE -RELATED"/>
    <property type="match status" value="1"/>
</dbReference>
<dbReference type="InterPro" id="IPR050339">
    <property type="entry name" value="CC_SR_Kinase"/>
</dbReference>
<evidence type="ECO:0000256" key="3">
    <source>
        <dbReference type="ARBA" id="ARBA00022777"/>
    </source>
</evidence>
<evidence type="ECO:0000256" key="6">
    <source>
        <dbReference type="SAM" id="MobiDB-lite"/>
    </source>
</evidence>
<dbReference type="SUPFAM" id="SSF56112">
    <property type="entry name" value="Protein kinase-like (PK-like)"/>
    <property type="match status" value="1"/>
</dbReference>
<organism evidence="8 9">
    <name type="scientific">Batrachochytrium salamandrivorans</name>
    <dbReference type="NCBI Taxonomy" id="1357716"/>
    <lineage>
        <taxon>Eukaryota</taxon>
        <taxon>Fungi</taxon>
        <taxon>Fungi incertae sedis</taxon>
        <taxon>Chytridiomycota</taxon>
        <taxon>Chytridiomycota incertae sedis</taxon>
        <taxon>Chytridiomycetes</taxon>
        <taxon>Rhizophydiales</taxon>
        <taxon>Rhizophydiales incertae sedis</taxon>
        <taxon>Batrachochytrium</taxon>
    </lineage>
</organism>
<feature type="region of interest" description="Disordered" evidence="6">
    <location>
        <begin position="1"/>
        <end position="27"/>
    </location>
</feature>
<dbReference type="EMBL" id="JAFCIX010000227">
    <property type="protein sequence ID" value="KAH6596483.1"/>
    <property type="molecule type" value="Genomic_DNA"/>
</dbReference>
<feature type="domain" description="Protein kinase" evidence="7">
    <location>
        <begin position="241"/>
        <end position="627"/>
    </location>
</feature>
<sequence>MLLNDSLDASGSCLSPPSALSDDPTEPLLIPSTNRSFLSRETHSAAEEGGNGASLLLAKRPWSIVLRNRETRQLVLYNRESQTVAVRSLQISSPMHRTQLSDVSFRTTSLSSSLPSSLAASASAASASTSHNLSSSTCPMCGHYIGRGSTDPSTASSSAVATADSSFIDAKYFWMLSQLHHSRNPPSPRIESAPYNQPARHTLLPISDVRALPSLSVPTPHIEPISLSKSSFNQGYYDRFFVEEKKLGRGQRGSVFLCQHVLDKVPLGEFAVKAIPVGTSHTWLVRMLKEVRLLERLKHINIIEYKHAWLEYRQLSLFGPEIPCLFVLMELANGGSLEEYLHIQWDPAHSDRSGHDSVNRRKSSFKAKIAAKRSRQSINSSPLASHEPINGSDCSDGNEDTEPIQTWPPPSLSAPISSTNVEDEGTSASILGGIGIGPDGKKVRYLTEVAIRSLFSDICHGLAHLHRHGIIHRDLKPPNLLIRFPDSHRSGIPRILISDFGECEVISDAMERERTGATGTLEFMPPELLQKNISGQYLSNHSTKADIWSLGVVLYYLCYSSVPYSQVDDVDQLKDDILNFRLVQFPESGNRVPEDIKELIRRLMQSNPDSRPTVEDILNIYEPSETLEDSSDVRSFLSSVTPRASIRSNIHVLPERSNISAMEPECDHTPINTSGMVSSEDLPADSETEHLSSISHTDSPLLHPNRSVLYRTLSKARLGLWIVGKIGVASLVCFPKSVTAVTLNTLLASILLDIWIFEYKQTFVWICGHVVLGACLFLSGALEEYTGICA</sequence>
<dbReference type="SMART" id="SM00220">
    <property type="entry name" value="S_TKc"/>
    <property type="match status" value="1"/>
</dbReference>
<keyword evidence="2" id="KW-0547">Nucleotide-binding</keyword>
<protein>
    <recommendedName>
        <fullName evidence="7">Protein kinase domain-containing protein</fullName>
    </recommendedName>
</protein>
<gene>
    <name evidence="8" type="ORF">BASA50_005187</name>
</gene>
<dbReference type="Gene3D" id="1.10.510.10">
    <property type="entry name" value="Transferase(Phosphotransferase) domain 1"/>
    <property type="match status" value="1"/>
</dbReference>
<name>A0ABQ8FE94_9FUNG</name>
<dbReference type="InterPro" id="IPR008271">
    <property type="entry name" value="Ser/Thr_kinase_AS"/>
</dbReference>
<dbReference type="Gene3D" id="3.30.200.20">
    <property type="entry name" value="Phosphorylase Kinase, domain 1"/>
    <property type="match status" value="1"/>
</dbReference>
<evidence type="ECO:0000259" key="7">
    <source>
        <dbReference type="PROSITE" id="PS50011"/>
    </source>
</evidence>
<feature type="region of interest" description="Disordered" evidence="6">
    <location>
        <begin position="349"/>
        <end position="424"/>
    </location>
</feature>
<dbReference type="PROSITE" id="PS50011">
    <property type="entry name" value="PROTEIN_KINASE_DOM"/>
    <property type="match status" value="1"/>
</dbReference>
<comment type="similarity">
    <text evidence="5">Belongs to the protein kinase superfamily. Ser/Thr protein kinase family. GCN2 subfamily.</text>
</comment>
<reference evidence="8 9" key="1">
    <citation type="submission" date="2021-02" db="EMBL/GenBank/DDBJ databases">
        <title>Variation within the Batrachochytrium salamandrivorans European outbreak.</title>
        <authorList>
            <person name="Kelly M."/>
            <person name="Pasmans F."/>
            <person name="Shea T.P."/>
            <person name="Munoz J.F."/>
            <person name="Carranza S."/>
            <person name="Cuomo C.A."/>
            <person name="Martel A."/>
        </authorList>
    </citation>
    <scope>NUCLEOTIDE SEQUENCE [LARGE SCALE GENOMIC DNA]</scope>
    <source>
        <strain evidence="8 9">AMFP18/2</strain>
    </source>
</reference>
<evidence type="ECO:0000256" key="2">
    <source>
        <dbReference type="ARBA" id="ARBA00022741"/>
    </source>
</evidence>
<evidence type="ECO:0000313" key="9">
    <source>
        <dbReference type="Proteomes" id="UP001648503"/>
    </source>
</evidence>
<evidence type="ECO:0000256" key="4">
    <source>
        <dbReference type="ARBA" id="ARBA00022840"/>
    </source>
</evidence>
<keyword evidence="1" id="KW-0808">Transferase</keyword>